<name>A0A2L2SRB2_9HYPO</name>
<dbReference type="GO" id="GO:0000398">
    <property type="term" value="P:mRNA splicing, via spliceosome"/>
    <property type="evidence" value="ECO:0007669"/>
    <property type="project" value="InterPro"/>
</dbReference>
<accession>A0A2L2SRB2</accession>
<dbReference type="GO" id="GO:0005684">
    <property type="term" value="C:U2-type spliceosomal complex"/>
    <property type="evidence" value="ECO:0007669"/>
    <property type="project" value="TreeGrafter"/>
</dbReference>
<dbReference type="PANTHER" id="PTHR12111">
    <property type="entry name" value="SPLICING FACTOR YJU2"/>
    <property type="match status" value="1"/>
</dbReference>
<dbReference type="EMBL" id="LN649232">
    <property type="protein sequence ID" value="CEI41200.1"/>
    <property type="molecule type" value="Genomic_DNA"/>
</dbReference>
<evidence type="ECO:0000313" key="4">
    <source>
        <dbReference type="Proteomes" id="UP000245910"/>
    </source>
</evidence>
<dbReference type="Pfam" id="PF04502">
    <property type="entry name" value="Saf4_Yju2"/>
    <property type="match status" value="1"/>
</dbReference>
<keyword evidence="4" id="KW-1185">Reference proteome</keyword>
<dbReference type="InterPro" id="IPR007590">
    <property type="entry name" value="Saf4/Yju2"/>
</dbReference>
<evidence type="ECO:0000313" key="3">
    <source>
        <dbReference type="EMBL" id="CEI41200.1"/>
    </source>
</evidence>
<sequence>MGRYVPPDVEGTISANALHKKHPLGARASKPGSLTVRFELPYAVWCSTCPKPTIIGQGVRFNAEKRRVGSYFSTPIWSFKLKHVECGGEIEIRTDPKNTAYVVVAGGAKRDTGEDVPREGDNVIMTDQEREALRKNAFASLEKTIEDREQLKNATLRIDELLEASAKHWDDPYTQNQKLRKAFRVGRKEREHDAAATEDLQDRMSLGIDIVPGTEDDARRAALVDFGSVEDGRDRALSKPLFKTEENKKKFGDSKSGSKLKADKEVSKRKETFVSELMGNTRAAKDPFLNDGRIETKGPARLPGVKRKRPAQEAESHTSKPPAKAQVRAAEKMPTGLVDYDSD</sequence>
<dbReference type="PANTHER" id="PTHR12111:SF2">
    <property type="entry name" value="SPLICING FACTOR YJU2B-RELATED"/>
    <property type="match status" value="1"/>
</dbReference>
<comment type="similarity">
    <text evidence="1">Belongs to the CWC16 family.</text>
</comment>
<dbReference type="Proteomes" id="UP000245910">
    <property type="component" value="Chromosome IIII"/>
</dbReference>
<evidence type="ECO:0000256" key="1">
    <source>
        <dbReference type="ARBA" id="ARBA00005595"/>
    </source>
</evidence>
<feature type="region of interest" description="Disordered" evidence="2">
    <location>
        <begin position="247"/>
        <end position="343"/>
    </location>
</feature>
<protein>
    <submittedName>
        <fullName evidence="3">Uncharacterized protein</fullName>
    </submittedName>
</protein>
<feature type="compositionally biased region" description="Basic and acidic residues" evidence="2">
    <location>
        <begin position="260"/>
        <end position="273"/>
    </location>
</feature>
<reference evidence="4" key="1">
    <citation type="submission" date="2014-10" db="EMBL/GenBank/DDBJ databases">
        <authorList>
            <person name="King R."/>
        </authorList>
    </citation>
    <scope>NUCLEOTIDE SEQUENCE [LARGE SCALE GENOMIC DNA]</scope>
    <source>
        <strain evidence="4">A3/5</strain>
    </source>
</reference>
<proteinExistence type="inferred from homology"/>
<dbReference type="GO" id="GO:0071014">
    <property type="term" value="C:post-mRNA release spliceosomal complex"/>
    <property type="evidence" value="ECO:0007669"/>
    <property type="project" value="TreeGrafter"/>
</dbReference>
<dbReference type="STRING" id="56646.A0A2L2SRB2"/>
<organism evidence="3 4">
    <name type="scientific">Fusarium venenatum</name>
    <dbReference type="NCBI Taxonomy" id="56646"/>
    <lineage>
        <taxon>Eukaryota</taxon>
        <taxon>Fungi</taxon>
        <taxon>Dikarya</taxon>
        <taxon>Ascomycota</taxon>
        <taxon>Pezizomycotina</taxon>
        <taxon>Sordariomycetes</taxon>
        <taxon>Hypocreomycetidae</taxon>
        <taxon>Hypocreales</taxon>
        <taxon>Nectriaceae</taxon>
        <taxon>Fusarium</taxon>
    </lineage>
</organism>
<dbReference type="OrthoDB" id="360327at2759"/>
<dbReference type="AlphaFoldDB" id="A0A2L2SRB2"/>
<evidence type="ECO:0000256" key="2">
    <source>
        <dbReference type="SAM" id="MobiDB-lite"/>
    </source>
</evidence>